<dbReference type="PANTHER" id="PTHR47396">
    <property type="entry name" value="TYPE I RESTRICTION ENZYME ECOKI R PROTEIN"/>
    <property type="match status" value="1"/>
</dbReference>
<dbReference type="InterPro" id="IPR027417">
    <property type="entry name" value="P-loop_NTPase"/>
</dbReference>
<dbReference type="Gene3D" id="3.90.1570.30">
    <property type="match status" value="1"/>
</dbReference>
<dbReference type="GO" id="GO:0009035">
    <property type="term" value="F:type I site-specific deoxyribonuclease activity"/>
    <property type="evidence" value="ECO:0007669"/>
    <property type="project" value="UniProtKB-EC"/>
</dbReference>
<gene>
    <name evidence="4" type="primary">hsdR</name>
    <name evidence="4" type="ORF">I0D00_05250</name>
</gene>
<accession>A0ABS5PZ52</accession>
<keyword evidence="4" id="KW-0255">Endonuclease</keyword>
<keyword evidence="5" id="KW-1185">Reference proteome</keyword>
<protein>
    <submittedName>
        <fullName evidence="4">Type I restriction-modification system endonuclease</fullName>
        <ecNumber evidence="4">3.1.21.3</ecNumber>
    </submittedName>
</protein>
<dbReference type="EC" id="3.1.21.3" evidence="4"/>
<dbReference type="InterPro" id="IPR013670">
    <property type="entry name" value="EcoEI_R_C_dom"/>
</dbReference>
<evidence type="ECO:0000256" key="1">
    <source>
        <dbReference type="SAM" id="Coils"/>
    </source>
</evidence>
<dbReference type="SMART" id="SM00487">
    <property type="entry name" value="DEXDc"/>
    <property type="match status" value="1"/>
</dbReference>
<dbReference type="CDD" id="cd18032">
    <property type="entry name" value="DEXHc_RE_I_III_res"/>
    <property type="match status" value="1"/>
</dbReference>
<dbReference type="SUPFAM" id="SSF52540">
    <property type="entry name" value="P-loop containing nucleoside triphosphate hydrolases"/>
    <property type="match status" value="1"/>
</dbReference>
<dbReference type="Pfam" id="PF04851">
    <property type="entry name" value="ResIII"/>
    <property type="match status" value="1"/>
</dbReference>
<dbReference type="InterPro" id="IPR014001">
    <property type="entry name" value="Helicase_ATP-bd"/>
</dbReference>
<dbReference type="EMBL" id="JADPMV010000001">
    <property type="protein sequence ID" value="MBS7661353.1"/>
    <property type="molecule type" value="Genomic_DNA"/>
</dbReference>
<keyword evidence="1" id="KW-0175">Coiled coil</keyword>
<evidence type="ECO:0000259" key="2">
    <source>
        <dbReference type="PROSITE" id="PS51192"/>
    </source>
</evidence>
<dbReference type="RefSeq" id="WP_213638684.1">
    <property type="nucleotide sequence ID" value="NZ_JADPMV010000001.1"/>
</dbReference>
<proteinExistence type="predicted"/>
<keyword evidence="4" id="KW-0378">Hydrolase</keyword>
<dbReference type="Pfam" id="PF00271">
    <property type="entry name" value="Helicase_C"/>
    <property type="match status" value="1"/>
</dbReference>
<feature type="coiled-coil region" evidence="1">
    <location>
        <begin position="152"/>
        <end position="214"/>
    </location>
</feature>
<name>A0ABS5PZ52_9PSED</name>
<evidence type="ECO:0000259" key="3">
    <source>
        <dbReference type="PROSITE" id="PS51194"/>
    </source>
</evidence>
<feature type="domain" description="Helicase ATP-binding" evidence="2">
    <location>
        <begin position="427"/>
        <end position="611"/>
    </location>
</feature>
<keyword evidence="4" id="KW-0540">Nuclease</keyword>
<evidence type="ECO:0000313" key="5">
    <source>
        <dbReference type="Proteomes" id="UP001196601"/>
    </source>
</evidence>
<dbReference type="Gene3D" id="3.40.50.300">
    <property type="entry name" value="P-loop containing nucleotide triphosphate hydrolases"/>
    <property type="match status" value="2"/>
</dbReference>
<dbReference type="PROSITE" id="PS51194">
    <property type="entry name" value="HELICASE_CTER"/>
    <property type="match status" value="1"/>
</dbReference>
<dbReference type="CDD" id="cd18799">
    <property type="entry name" value="SF2_C_EcoAI-like"/>
    <property type="match status" value="1"/>
</dbReference>
<dbReference type="InterPro" id="IPR001650">
    <property type="entry name" value="Helicase_C-like"/>
</dbReference>
<dbReference type="InterPro" id="IPR006935">
    <property type="entry name" value="Helicase/UvrB_N"/>
</dbReference>
<dbReference type="PANTHER" id="PTHR47396:SF1">
    <property type="entry name" value="ATP-DEPENDENT HELICASE IRC3-RELATED"/>
    <property type="match status" value="1"/>
</dbReference>
<reference evidence="4 5" key="1">
    <citation type="journal article" date="2021" name="Syst. Appl. Microbiol.">
        <title>Pseudomonas lalucatii sp. nov. isolated from Vallgornera, a karstic cave in Mallorca, Western Mediterranean.</title>
        <authorList>
            <person name="Busquets A."/>
            <person name="Mulet M."/>
            <person name="Gomila M."/>
            <person name="Garcia-Valdes E."/>
        </authorList>
    </citation>
    <scope>NUCLEOTIDE SEQUENCE [LARGE SCALE GENOMIC DNA]</scope>
    <source>
        <strain evidence="4 5">R1b54</strain>
    </source>
</reference>
<dbReference type="Proteomes" id="UP001196601">
    <property type="component" value="Unassembled WGS sequence"/>
</dbReference>
<dbReference type="InterPro" id="IPR050742">
    <property type="entry name" value="Helicase_Restrict-Modif_Enz"/>
</dbReference>
<feature type="domain" description="Helicase C-terminal" evidence="3">
    <location>
        <begin position="687"/>
        <end position="853"/>
    </location>
</feature>
<dbReference type="Pfam" id="PF08463">
    <property type="entry name" value="EcoEI_R_C"/>
    <property type="match status" value="1"/>
</dbReference>
<organism evidence="4 5">
    <name type="scientific">Pseudomonas lalucatii</name>
    <dbReference type="NCBI Taxonomy" id="1424203"/>
    <lineage>
        <taxon>Bacteria</taxon>
        <taxon>Pseudomonadati</taxon>
        <taxon>Pseudomonadota</taxon>
        <taxon>Gammaproteobacteria</taxon>
        <taxon>Pseudomonadales</taxon>
        <taxon>Pseudomonadaceae</taxon>
        <taxon>Pseudomonas</taxon>
    </lineage>
</organism>
<sequence length="1114" mass="125298">MTDRQSNFSHLVALSPELAKLGSRAEQYFKDDPNTSLLKSRQFGELLAQETAARFGRYKVEAEQTQLQLIQQLGRLGVPRAVLDLFHVVRKLGNQANHQFADDLRLALQALKFAAQLGVWFQRTFGREDLNAGAFVIPEVPVVIPEEVQRELATLREHRAQFEAQLAAAQSEACAASLRAQALEEEAQLWALLASEEEASKQQLQAKLAELQAQGVADVGFAMPHMQRAFKAAAQVEMDESATRVLIDAQLAAAGWEVDSVNLRYSKGARPAAGCYQAIAEWPTANGPADYALFHGLELLALVEAKRESRNVSGDIDQAKRYARGATARDCTLPGGPWGEFQAPFVFASNGRPYLKQLEHLSGIWFCDLRLASNLRRALDGWYSPEGLRELLKQDIPRAETELQQMPFDFGFDLRSYQRKAIEAVEENLRQGKRYCLLAMATGTGKTKTCIALIYRLLKTRRFRRVLFLVDRAALGEQAANSFKDTRVDSLLTFADAFGIKEIDEATAEPDTCVHIATVQGMVARILGNEPDQVPPVDAYDCVIIDECHRGYLLDRELSDTEFSFRDQQDYISKYRKVVEHFDAVRIGMTATPALHTSEIFGHPVYFYSYREAVLDGVLVDYDPPLLIKTELSEAGIHWRAGEKVSAYRPDTREIELFDAPDELSFEVAEFNKKVITAPFNEAVCAELVKHINPFGPDKTLIFCVTDEHADLVVDRLKQAMAQRYPGEVGDDHIRKITGQSDKPLQQIRNYRNERLPAIAVTVDLLTTGIDVPAICNLVFLRKVNSRILFEQMLGRATRRCEAIGKEEFRVFDAVGTYSDMLQNTSMRPVVVNPSISFSQLGEEMRQQQGEEAQALIREQFLAKFQRKARHLDERQQGLLREGAGMTPEQFGTFLKQTPLAQIAQWFCDNPWLGEMLDARSGKSRDAIPISQHPDRVVDVAPFFGEAGDYLERFASYLKEHGNQIPALLAVLQRPRELTRADLKKLAVTLDLAGFDERSLGTAWARRSNQSIAAGIIGFIRQAALGDPLVPFEHRVDQALERIRQRHPEFSALQKQWLDKLGKQLKRNVVLDREVLDSGPLAEEGGFRRIDRFFDGQLQELLAELNEAVWAQPA</sequence>
<dbReference type="NCBIfam" id="NF008521">
    <property type="entry name" value="PRK11448.1"/>
    <property type="match status" value="1"/>
</dbReference>
<comment type="caution">
    <text evidence="4">The sequence shown here is derived from an EMBL/GenBank/DDBJ whole genome shotgun (WGS) entry which is preliminary data.</text>
</comment>
<dbReference type="PROSITE" id="PS51192">
    <property type="entry name" value="HELICASE_ATP_BIND_1"/>
    <property type="match status" value="1"/>
</dbReference>
<evidence type="ECO:0000313" key="4">
    <source>
        <dbReference type="EMBL" id="MBS7661353.1"/>
    </source>
</evidence>